<evidence type="ECO:0000313" key="1">
    <source>
        <dbReference type="EMBL" id="NDW23226.1"/>
    </source>
</evidence>
<accession>A0A6L9MYI5</accession>
<dbReference type="AlphaFoldDB" id="A0A6L9MYI5"/>
<gene>
    <name evidence="1" type="ORF">GTW09_17055</name>
</gene>
<dbReference type="Proteomes" id="UP000478837">
    <property type="component" value="Unassembled WGS sequence"/>
</dbReference>
<name>A0A6L9MYI5_9ALTE</name>
<sequence>MIIAFGIIGLLLLLLIFFVLRTQNLQKELTLSRHSNKQSNSKANYAYRNLVLVTEALEKNLTQRLQSLYKSRLITQEQHNSLLPLMTCFASIVMNCCEKGDTLEESLKKVLTDEDPSLEGIQLVVKELPSNLRMLWSKNTADSFIAFCQAVTTIKSGDASENSVPAQKAS</sequence>
<proteinExistence type="predicted"/>
<comment type="caution">
    <text evidence="1">The sequence shown here is derived from an EMBL/GenBank/DDBJ whole genome shotgun (WGS) entry which is preliminary data.</text>
</comment>
<dbReference type="RefSeq" id="WP_163112829.1">
    <property type="nucleotide sequence ID" value="NZ_JAAAWP010000017.1"/>
</dbReference>
<organism evidence="1 2">
    <name type="scientific">Alteromonas hispanica</name>
    <dbReference type="NCBI Taxonomy" id="315421"/>
    <lineage>
        <taxon>Bacteria</taxon>
        <taxon>Pseudomonadati</taxon>
        <taxon>Pseudomonadota</taxon>
        <taxon>Gammaproteobacteria</taxon>
        <taxon>Alteromonadales</taxon>
        <taxon>Alteromonadaceae</taxon>
        <taxon>Alteromonas/Salinimonas group</taxon>
        <taxon>Alteromonas</taxon>
    </lineage>
</organism>
<evidence type="ECO:0008006" key="3">
    <source>
        <dbReference type="Google" id="ProtNLM"/>
    </source>
</evidence>
<keyword evidence="2" id="KW-1185">Reference proteome</keyword>
<protein>
    <recommendedName>
        <fullName evidence="3">DUF2489 domain-containing protein</fullName>
    </recommendedName>
</protein>
<reference evidence="1 2" key="1">
    <citation type="submission" date="2020-01" db="EMBL/GenBank/DDBJ databases">
        <title>Genomes of bacteria type strains.</title>
        <authorList>
            <person name="Chen J."/>
            <person name="Zhu S."/>
            <person name="Yang J."/>
        </authorList>
    </citation>
    <scope>NUCLEOTIDE SEQUENCE [LARGE SCALE GENOMIC DNA]</scope>
    <source>
        <strain evidence="1 2">LMG 22958</strain>
    </source>
</reference>
<dbReference type="EMBL" id="JAAAWP010000017">
    <property type="protein sequence ID" value="NDW23226.1"/>
    <property type="molecule type" value="Genomic_DNA"/>
</dbReference>
<evidence type="ECO:0000313" key="2">
    <source>
        <dbReference type="Proteomes" id="UP000478837"/>
    </source>
</evidence>